<feature type="region of interest" description="Disordered" evidence="2">
    <location>
        <begin position="145"/>
        <end position="176"/>
    </location>
</feature>
<dbReference type="CDD" id="cd00293">
    <property type="entry name" value="USP-like"/>
    <property type="match status" value="1"/>
</dbReference>
<feature type="compositionally biased region" description="Low complexity" evidence="2">
    <location>
        <begin position="145"/>
        <end position="168"/>
    </location>
</feature>
<comment type="similarity">
    <text evidence="1">Belongs to the universal stress protein A family.</text>
</comment>
<evidence type="ECO:0000259" key="3">
    <source>
        <dbReference type="Pfam" id="PF00582"/>
    </source>
</evidence>
<dbReference type="Gene3D" id="3.40.50.620">
    <property type="entry name" value="HUPs"/>
    <property type="match status" value="1"/>
</dbReference>
<dbReference type="Proteomes" id="UP001245184">
    <property type="component" value="Unassembled WGS sequence"/>
</dbReference>
<name>A0ABD5CIK5_9BURK</name>
<dbReference type="InterPro" id="IPR014729">
    <property type="entry name" value="Rossmann-like_a/b/a_fold"/>
</dbReference>
<dbReference type="InterPro" id="IPR006016">
    <property type="entry name" value="UspA"/>
</dbReference>
<dbReference type="PANTHER" id="PTHR46268:SF6">
    <property type="entry name" value="UNIVERSAL STRESS PROTEIN UP12"/>
    <property type="match status" value="1"/>
</dbReference>
<gene>
    <name evidence="4" type="ORF">QF025_003533</name>
</gene>
<protein>
    <submittedName>
        <fullName evidence="4">Nucleotide-binding universal stress UspA family protein</fullName>
    </submittedName>
</protein>
<evidence type="ECO:0000256" key="1">
    <source>
        <dbReference type="ARBA" id="ARBA00008791"/>
    </source>
</evidence>
<comment type="caution">
    <text evidence="4">The sequence shown here is derived from an EMBL/GenBank/DDBJ whole genome shotgun (WGS) entry which is preliminary data.</text>
</comment>
<reference evidence="4 5" key="1">
    <citation type="submission" date="2023-08" db="EMBL/GenBank/DDBJ databases">
        <title>Genome sequencing of plant associated microbes to promote plant fitness in Sorghum bicolor and Oryza sativa.</title>
        <authorList>
            <person name="Coleman-Derr D."/>
        </authorList>
    </citation>
    <scope>NUCLEOTIDE SEQUENCE [LARGE SCALE GENOMIC DNA]</scope>
    <source>
        <strain evidence="4 5">SLBN-33</strain>
    </source>
</reference>
<accession>A0ABD5CIK5</accession>
<evidence type="ECO:0000313" key="5">
    <source>
        <dbReference type="Proteomes" id="UP001245184"/>
    </source>
</evidence>
<evidence type="ECO:0000313" key="4">
    <source>
        <dbReference type="EMBL" id="MDR6204813.1"/>
    </source>
</evidence>
<dbReference type="EMBL" id="JAVIZN010000002">
    <property type="protein sequence ID" value="MDR6204813.1"/>
    <property type="molecule type" value="Genomic_DNA"/>
</dbReference>
<dbReference type="SUPFAM" id="SSF52402">
    <property type="entry name" value="Adenine nucleotide alpha hydrolases-like"/>
    <property type="match status" value="1"/>
</dbReference>
<evidence type="ECO:0000256" key="2">
    <source>
        <dbReference type="SAM" id="MobiDB-lite"/>
    </source>
</evidence>
<dbReference type="Pfam" id="PF00582">
    <property type="entry name" value="Usp"/>
    <property type="match status" value="1"/>
</dbReference>
<organism evidence="4 5">
    <name type="scientific">Paraburkholderia graminis</name>
    <dbReference type="NCBI Taxonomy" id="60548"/>
    <lineage>
        <taxon>Bacteria</taxon>
        <taxon>Pseudomonadati</taxon>
        <taxon>Pseudomonadota</taxon>
        <taxon>Betaproteobacteria</taxon>
        <taxon>Burkholderiales</taxon>
        <taxon>Burkholderiaceae</taxon>
        <taxon>Paraburkholderia</taxon>
    </lineage>
</organism>
<dbReference type="AlphaFoldDB" id="A0ABD5CIK5"/>
<feature type="domain" description="UspA" evidence="3">
    <location>
        <begin position="4"/>
        <end position="140"/>
    </location>
</feature>
<dbReference type="RefSeq" id="WP_310032608.1">
    <property type="nucleotide sequence ID" value="NZ_JAVIZN010000002.1"/>
</dbReference>
<sequence>MSAFNRILLCYDGTREGQHALADGARLAQELAAQVHVLSVIDNSAWVQGADITSAIPVDMINDSVKSVLDEGLKKLAAKGIHATGHFAIGDPLDQIPYFAKELNVDLIVVGHHRAGRLARWWGGRTDGLLLDRVSCSVLVTMGPETESAAESAAESASESRGAASPGETTSPVEHS</sequence>
<proteinExistence type="inferred from homology"/>
<dbReference type="PANTHER" id="PTHR46268">
    <property type="entry name" value="STRESS RESPONSE PROTEIN NHAX"/>
    <property type="match status" value="1"/>
</dbReference>